<dbReference type="Gene3D" id="1.10.3300.10">
    <property type="entry name" value="Jann2411-like domain"/>
    <property type="match status" value="1"/>
</dbReference>
<dbReference type="PANTHER" id="PTHR35525">
    <property type="entry name" value="BLL6575 PROTEIN"/>
    <property type="match status" value="1"/>
</dbReference>
<dbReference type="AlphaFoldDB" id="E2Q631"/>
<evidence type="ECO:0000313" key="2">
    <source>
        <dbReference type="EMBL" id="EFG05191.1"/>
    </source>
</evidence>
<accession>E2Q631</accession>
<dbReference type="EMBL" id="CM000913">
    <property type="protein sequence ID" value="EFG05191.1"/>
    <property type="molecule type" value="Genomic_DNA"/>
</dbReference>
<evidence type="ECO:0000313" key="3">
    <source>
        <dbReference type="Proteomes" id="UP000002357"/>
    </source>
</evidence>
<proteinExistence type="predicted"/>
<protein>
    <submittedName>
        <fullName evidence="2">DUF1470 domain-containing protein</fullName>
    </submittedName>
</protein>
<dbReference type="InterPro" id="IPR023286">
    <property type="entry name" value="ABATE_dom_sf"/>
</dbReference>
<keyword evidence="3" id="KW-1185">Reference proteome</keyword>
<reference evidence="2 3" key="1">
    <citation type="journal article" date="2010" name="Genome Biol. Evol.">
        <title>The sequence of a 1.8-mb bacterial linear plasmid reveals a rich evolutionary reservoir of secondary metabolic pathways.</title>
        <authorList>
            <person name="Medema M.H."/>
            <person name="Trefzer A."/>
            <person name="Kovalchuk A."/>
            <person name="van den Berg M."/>
            <person name="Mueller U."/>
            <person name="Heijne W."/>
            <person name="Wu L."/>
            <person name="Alam M.T."/>
            <person name="Ronning C.M."/>
            <person name="Nierman W.C."/>
            <person name="Bovenberg R.A.L."/>
            <person name="Breitling R."/>
            <person name="Takano E."/>
        </authorList>
    </citation>
    <scope>NUCLEOTIDE SEQUENCE [LARGE SCALE GENOMIC DNA]</scope>
    <source>
        <strain evidence="3">ATCC 27064 / DSM 738 / JCM 4710 / NBRC 13307 / NCIMB 12785 / NRRL 3585 / VKM Ac-602</strain>
    </source>
</reference>
<organism evidence="2 3">
    <name type="scientific">Streptomyces clavuligerus</name>
    <dbReference type="NCBI Taxonomy" id="1901"/>
    <lineage>
        <taxon>Bacteria</taxon>
        <taxon>Bacillati</taxon>
        <taxon>Actinomycetota</taxon>
        <taxon>Actinomycetes</taxon>
        <taxon>Kitasatosporales</taxon>
        <taxon>Streptomycetaceae</taxon>
        <taxon>Streptomyces</taxon>
    </lineage>
</organism>
<dbReference type="eggNOG" id="COG5516">
    <property type="taxonomic scope" value="Bacteria"/>
</dbReference>
<dbReference type="SUPFAM" id="SSF160904">
    <property type="entry name" value="Jann2411-like"/>
    <property type="match status" value="1"/>
</dbReference>
<gene>
    <name evidence="2" type="ORF">SCLAV_0115</name>
</gene>
<name>E2Q631_STRCL</name>
<dbReference type="Pfam" id="PF11706">
    <property type="entry name" value="zf-CGNR"/>
    <property type="match status" value="1"/>
</dbReference>
<dbReference type="InterPro" id="IPR021005">
    <property type="entry name" value="Znf_CGNR"/>
</dbReference>
<dbReference type="STRING" id="1901.BB341_27175"/>
<dbReference type="InterPro" id="IPR010852">
    <property type="entry name" value="ABATE"/>
</dbReference>
<sequence length="182" mass="19694">MTIIRRACCHGSVHFNHDNRTGPELSAALVNAGDDCDLEELLRDHAIRRPALDARSAAALRAWARRLRPVFTASSAEERCVVLNALLDDAAGRIHLTTHDGLSPHLHLVADEEDVVARVRAVMAGGLAVLTAWTGGTRLGACERARCGTVFVDTSRGGRRRYCTARCGNADAVARHRAAARR</sequence>
<evidence type="ECO:0000259" key="1">
    <source>
        <dbReference type="Pfam" id="PF11706"/>
    </source>
</evidence>
<dbReference type="Proteomes" id="UP000002357">
    <property type="component" value="Chromosome"/>
</dbReference>
<dbReference type="PANTHER" id="PTHR35525:SF3">
    <property type="entry name" value="BLL6575 PROTEIN"/>
    <property type="match status" value="1"/>
</dbReference>
<feature type="domain" description="Zinc finger CGNR" evidence="1">
    <location>
        <begin position="138"/>
        <end position="178"/>
    </location>
</feature>